<feature type="domain" description="Ketoreductase" evidence="5">
    <location>
        <begin position="405"/>
        <end position="564"/>
    </location>
</feature>
<sequence length="1228" mass="135904">MTGLLRTIKNENENINVTWFDLPDDYAVKDASKEILSMISQAYSGDEVALRDGLLRIPRIEIDERRNQKLPNCGNIQARLKPFHQGDRRLTLKIGKVGLLDMLAFKDDEEVADPELRHDQVEVEVRASALNFRDIAASMGLIEDYCLGDEVAGVVLRTGRDVQESELKPGDRVLVTRPGQGGHRSVVRETAMLYYRIGNIDYAEAVALCGVYCTAYFSLVSTARLKAGEYWLIHSAAGGVGQIAIQIAQYLGAKIIATVGSAEKRQFLQERFGIPENMIRSSRDPLFVKGIRDITNGYGIDVALNSLAGELFHETWRNIAPFGRFVKIGKRNIHENTKLDMDPFRNNVTPPQPLTRMSFAEVQKAFRLLQMGKHFGKIVLVPGEHDMVPVLLPSYRNTKLFASEKVYLLVGGLGGMGSPWQAGWYAGATLFWLKAKGIAVKVFRGDVTDKETVNHVIQSLGDRLAGIFQAVMENHDGLYAQMTMDQWRECASPKTHGTWNLHNATLNNSRLDFFVCLSSSSGILGAMGQANYAAANCYMDALMAHRRAMGLPGFTMNLGMVSGVGAVSNDATLETTMERLGYEPMAEKEAFYPTEEAVLASYAHKERQKTTYLQQQDFPYTGSESHRLVAGINVQRKDVYWATLPVGRNLYANLDLGDQGDKPKASQNLATVIQMAQTHDEKAENPLVNYGLDSIVAVEFRKWFLKTVQVDVALFQIIGAKSITALVETVVGSVMAAHPSSSEGTGGQLTLSAAESKIAQAATLAQKLDNGNSVSSVGSKISKEEFPVIEDKSAPIPLSSAQIGLWRAHNMLEDPSALNLTITCFISGNVLFQTMKQAVVELACRNPIFRTAYMETVVRYEDDSGNVESSPRALAEWYSESMKRVALDSRRGEVMHVTVLKLGAGHYAMAFAVHHIALDNMSTTSKVNQMISLYDALRFGTQADLARVPSPRLTYADYTLWMQRQVHGSGSLPADLEWWAANLHGIPAASSLLPFATGPRPAERFSTHRDVVHNVLPKPLSRRIRRVAAPATPFHFLLTALRGFIYRYIRENDLVLLLVDNMRPHAALDDVIGYFVNLVPLRCRGGCDGPDATFDSLLGRVSAGVLEAMAHSWAPFGEVARAAGADPAGCRSHFPVGQLVVNYMPSSPAPRFAGREFRIDELCSADMAGTCELAVDLAERHDDTLGMRLEFDCDLYPRRHMERFWNNFLIFLTQVIRDPRMPLAEVKI</sequence>
<evidence type="ECO:0000313" key="8">
    <source>
        <dbReference type="EMBL" id="RYO73747.1"/>
    </source>
</evidence>
<dbReference type="Proteomes" id="UP000294003">
    <property type="component" value="Unassembled WGS sequence"/>
</dbReference>
<dbReference type="InterPro" id="IPR057326">
    <property type="entry name" value="KR_dom"/>
</dbReference>
<comment type="caution">
    <text evidence="8">The sequence shown here is derived from an EMBL/GenBank/DDBJ whole genome shotgun (WGS) entry which is preliminary data.</text>
</comment>
<dbReference type="SMART" id="SM00829">
    <property type="entry name" value="PKS_ER"/>
    <property type="match status" value="1"/>
</dbReference>
<dbReference type="InterPro" id="IPR011032">
    <property type="entry name" value="GroES-like_sf"/>
</dbReference>
<dbReference type="Pfam" id="PF08659">
    <property type="entry name" value="KR"/>
    <property type="match status" value="1"/>
</dbReference>
<evidence type="ECO:0000313" key="9">
    <source>
        <dbReference type="Proteomes" id="UP000294003"/>
    </source>
</evidence>
<dbReference type="Gene3D" id="3.40.50.720">
    <property type="entry name" value="NAD(P)-binding Rossmann-like Domain"/>
    <property type="match status" value="1"/>
</dbReference>
<evidence type="ECO:0000259" key="7">
    <source>
        <dbReference type="SMART" id="SM00829"/>
    </source>
</evidence>
<dbReference type="SUPFAM" id="SSF47336">
    <property type="entry name" value="ACP-like"/>
    <property type="match status" value="1"/>
</dbReference>
<evidence type="ECO:0000259" key="6">
    <source>
        <dbReference type="SMART" id="SM00823"/>
    </source>
</evidence>
<proteinExistence type="predicted"/>
<evidence type="ECO:0000256" key="2">
    <source>
        <dbReference type="ARBA" id="ARBA00022553"/>
    </source>
</evidence>
<organism evidence="8 9">
    <name type="scientific">Monosporascus cannonballus</name>
    <dbReference type="NCBI Taxonomy" id="155416"/>
    <lineage>
        <taxon>Eukaryota</taxon>
        <taxon>Fungi</taxon>
        <taxon>Dikarya</taxon>
        <taxon>Ascomycota</taxon>
        <taxon>Pezizomycotina</taxon>
        <taxon>Sordariomycetes</taxon>
        <taxon>Xylariomycetidae</taxon>
        <taxon>Xylariales</taxon>
        <taxon>Xylariales incertae sedis</taxon>
        <taxon>Monosporascus</taxon>
    </lineage>
</organism>
<accession>A0ABY0GU92</accession>
<dbReference type="Gene3D" id="3.30.559.30">
    <property type="entry name" value="Nonribosomal peptide synthetase, condensation domain"/>
    <property type="match status" value="1"/>
</dbReference>
<name>A0ABY0GU92_9PEZI</name>
<dbReference type="InterPro" id="IPR036291">
    <property type="entry name" value="NAD(P)-bd_dom_sf"/>
</dbReference>
<dbReference type="InterPro" id="IPR013149">
    <property type="entry name" value="ADH-like_C"/>
</dbReference>
<dbReference type="InterPro" id="IPR036736">
    <property type="entry name" value="ACP-like_sf"/>
</dbReference>
<dbReference type="InterPro" id="IPR020806">
    <property type="entry name" value="PKS_PP-bd"/>
</dbReference>
<dbReference type="SUPFAM" id="SSF51735">
    <property type="entry name" value="NAD(P)-binding Rossmann-fold domains"/>
    <property type="match status" value="2"/>
</dbReference>
<dbReference type="SUPFAM" id="SSF52777">
    <property type="entry name" value="CoA-dependent acyltransferases"/>
    <property type="match status" value="2"/>
</dbReference>
<dbReference type="Pfam" id="PF00107">
    <property type="entry name" value="ADH_zinc_N"/>
    <property type="match status" value="1"/>
</dbReference>
<dbReference type="InterPro" id="IPR013968">
    <property type="entry name" value="PKS_KR"/>
</dbReference>
<feature type="domain" description="Polyketide synthase-like phosphopantetheine-binding" evidence="6">
    <location>
        <begin position="666"/>
        <end position="734"/>
    </location>
</feature>
<dbReference type="Pfam" id="PF08240">
    <property type="entry name" value="ADH_N"/>
    <property type="match status" value="1"/>
</dbReference>
<evidence type="ECO:0000256" key="4">
    <source>
        <dbReference type="ARBA" id="ARBA00023268"/>
    </source>
</evidence>
<feature type="domain" description="Enoyl reductase (ER)" evidence="7">
    <location>
        <begin position="98"/>
        <end position="380"/>
    </location>
</feature>
<dbReference type="InterPro" id="IPR050091">
    <property type="entry name" value="PKS_NRPS_Biosynth_Enz"/>
</dbReference>
<keyword evidence="3" id="KW-0560">Oxidoreductase</keyword>
<protein>
    <recommendedName>
        <fullName evidence="10">Carrier domain-containing protein</fullName>
    </recommendedName>
</protein>
<dbReference type="Gene3D" id="3.30.559.10">
    <property type="entry name" value="Chloramphenicol acetyltransferase-like domain"/>
    <property type="match status" value="1"/>
</dbReference>
<keyword evidence="1" id="KW-0596">Phosphopantetheine</keyword>
<dbReference type="SMART" id="SM00822">
    <property type="entry name" value="PKS_KR"/>
    <property type="match status" value="1"/>
</dbReference>
<dbReference type="InterPro" id="IPR013154">
    <property type="entry name" value="ADH-like_N"/>
</dbReference>
<dbReference type="InterPro" id="IPR023213">
    <property type="entry name" value="CAT-like_dom_sf"/>
</dbReference>
<gene>
    <name evidence="8" type="ORF">DL762_010377</name>
</gene>
<evidence type="ECO:0000259" key="5">
    <source>
        <dbReference type="SMART" id="SM00822"/>
    </source>
</evidence>
<evidence type="ECO:0000256" key="1">
    <source>
        <dbReference type="ARBA" id="ARBA00022450"/>
    </source>
</evidence>
<dbReference type="SUPFAM" id="SSF50129">
    <property type="entry name" value="GroES-like"/>
    <property type="match status" value="1"/>
</dbReference>
<dbReference type="EMBL" id="QJNS01000752">
    <property type="protein sequence ID" value="RYO73747.1"/>
    <property type="molecule type" value="Genomic_DNA"/>
</dbReference>
<keyword evidence="4" id="KW-0511">Multifunctional enzyme</keyword>
<dbReference type="PANTHER" id="PTHR43775">
    <property type="entry name" value="FATTY ACID SYNTHASE"/>
    <property type="match status" value="1"/>
</dbReference>
<dbReference type="InterPro" id="IPR001242">
    <property type="entry name" value="Condensation_dom"/>
</dbReference>
<dbReference type="InterPro" id="IPR020843">
    <property type="entry name" value="ER"/>
</dbReference>
<evidence type="ECO:0008006" key="10">
    <source>
        <dbReference type="Google" id="ProtNLM"/>
    </source>
</evidence>
<dbReference type="PANTHER" id="PTHR43775:SF40">
    <property type="entry name" value="NORSOLORINIC ACID SYNTHASE STCA"/>
    <property type="match status" value="1"/>
</dbReference>
<dbReference type="Pfam" id="PF00668">
    <property type="entry name" value="Condensation"/>
    <property type="match status" value="1"/>
</dbReference>
<reference evidence="8 9" key="1">
    <citation type="submission" date="2018-06" db="EMBL/GenBank/DDBJ databases">
        <title>Complete Genomes of Monosporascus.</title>
        <authorList>
            <person name="Robinson A.J."/>
            <person name="Natvig D.O."/>
        </authorList>
    </citation>
    <scope>NUCLEOTIDE SEQUENCE [LARGE SCALE GENOMIC DNA]</scope>
    <source>
        <strain evidence="8 9">CBS 609.92</strain>
    </source>
</reference>
<evidence type="ECO:0000256" key="3">
    <source>
        <dbReference type="ARBA" id="ARBA00023002"/>
    </source>
</evidence>
<keyword evidence="9" id="KW-1185">Reference proteome</keyword>
<dbReference type="Gene3D" id="3.90.180.10">
    <property type="entry name" value="Medium-chain alcohol dehydrogenases, catalytic domain"/>
    <property type="match status" value="1"/>
</dbReference>
<dbReference type="CDD" id="cd05195">
    <property type="entry name" value="enoyl_red"/>
    <property type="match status" value="1"/>
</dbReference>
<dbReference type="SMART" id="SM00823">
    <property type="entry name" value="PKS_PP"/>
    <property type="match status" value="1"/>
</dbReference>
<keyword evidence="2" id="KW-0597">Phosphoprotein</keyword>